<dbReference type="RefSeq" id="WP_085805044.1">
    <property type="nucleotide sequence ID" value="NZ_FWFX01000003.1"/>
</dbReference>
<evidence type="ECO:0000256" key="5">
    <source>
        <dbReference type="SAM" id="Phobius"/>
    </source>
</evidence>
<protein>
    <submittedName>
        <fullName evidence="7">NnrU protein</fullName>
    </submittedName>
</protein>
<accession>A0A1X6YSC7</accession>
<dbReference type="AlphaFoldDB" id="A0A1X6YSC7"/>
<dbReference type="GO" id="GO:0016020">
    <property type="term" value="C:membrane"/>
    <property type="evidence" value="ECO:0007669"/>
    <property type="project" value="UniProtKB-SubCell"/>
</dbReference>
<feature type="transmembrane region" description="Helical" evidence="5">
    <location>
        <begin position="155"/>
        <end position="175"/>
    </location>
</feature>
<evidence type="ECO:0000259" key="6">
    <source>
        <dbReference type="Pfam" id="PF07298"/>
    </source>
</evidence>
<organism evidence="7 8">
    <name type="scientific">Roseovarius albus</name>
    <dbReference type="NCBI Taxonomy" id="1247867"/>
    <lineage>
        <taxon>Bacteria</taxon>
        <taxon>Pseudomonadati</taxon>
        <taxon>Pseudomonadota</taxon>
        <taxon>Alphaproteobacteria</taxon>
        <taxon>Rhodobacterales</taxon>
        <taxon>Roseobacteraceae</taxon>
        <taxon>Roseovarius</taxon>
    </lineage>
</organism>
<keyword evidence="8" id="KW-1185">Reference proteome</keyword>
<feature type="transmembrane region" description="Helical" evidence="5">
    <location>
        <begin position="36"/>
        <end position="54"/>
    </location>
</feature>
<evidence type="ECO:0000256" key="2">
    <source>
        <dbReference type="ARBA" id="ARBA00022692"/>
    </source>
</evidence>
<keyword evidence="3 5" id="KW-1133">Transmembrane helix</keyword>
<evidence type="ECO:0000256" key="3">
    <source>
        <dbReference type="ARBA" id="ARBA00022989"/>
    </source>
</evidence>
<evidence type="ECO:0000313" key="8">
    <source>
        <dbReference type="Proteomes" id="UP000193061"/>
    </source>
</evidence>
<feature type="transmembrane region" description="Helical" evidence="5">
    <location>
        <begin position="66"/>
        <end position="86"/>
    </location>
</feature>
<sequence>MFLIVLGLLLWSGAHLFKRLAPARRAAMGEAGRKSLAITMVVGIVLMVLGYRMADGAVFWGRSPALVGINNLLMLLAVYLFAASGMKTAIARKMRHPMLAGVKVWALAHLLVNGDAPSFVLFGGMLVWAVVEMIVINRAEPEWTPPPVVPMRKEIMALVGTLVVYGVIAGIHTALGYPTFG</sequence>
<feature type="transmembrane region" description="Helical" evidence="5">
    <location>
        <begin position="116"/>
        <end position="135"/>
    </location>
</feature>
<dbReference type="OrthoDB" id="5293641at2"/>
<name>A0A1X6YSC7_9RHOB</name>
<reference evidence="7 8" key="1">
    <citation type="submission" date="2017-03" db="EMBL/GenBank/DDBJ databases">
        <authorList>
            <person name="Afonso C.L."/>
            <person name="Miller P.J."/>
            <person name="Scott M.A."/>
            <person name="Spackman E."/>
            <person name="Goraichik I."/>
            <person name="Dimitrov K.M."/>
            <person name="Suarez D.L."/>
            <person name="Swayne D.E."/>
        </authorList>
    </citation>
    <scope>NUCLEOTIDE SEQUENCE [LARGE SCALE GENOMIC DNA]</scope>
    <source>
        <strain evidence="7 8">CECT 7450</strain>
    </source>
</reference>
<comment type="subcellular location">
    <subcellularLocation>
        <location evidence="1">Membrane</location>
        <topology evidence="1">Multi-pass membrane protein</topology>
    </subcellularLocation>
</comment>
<dbReference type="EMBL" id="FWFX01000003">
    <property type="protein sequence ID" value="SLN29095.1"/>
    <property type="molecule type" value="Genomic_DNA"/>
</dbReference>
<keyword evidence="2 5" id="KW-0812">Transmembrane</keyword>
<dbReference type="InterPro" id="IPR009915">
    <property type="entry name" value="NnrU_dom"/>
</dbReference>
<feature type="domain" description="NnrU" evidence="6">
    <location>
        <begin position="4"/>
        <end position="176"/>
    </location>
</feature>
<evidence type="ECO:0000256" key="4">
    <source>
        <dbReference type="ARBA" id="ARBA00023136"/>
    </source>
</evidence>
<keyword evidence="4 5" id="KW-0472">Membrane</keyword>
<proteinExistence type="predicted"/>
<evidence type="ECO:0000313" key="7">
    <source>
        <dbReference type="EMBL" id="SLN29095.1"/>
    </source>
</evidence>
<gene>
    <name evidence="7" type="ORF">ROA7450_01231</name>
</gene>
<evidence type="ECO:0000256" key="1">
    <source>
        <dbReference type="ARBA" id="ARBA00004141"/>
    </source>
</evidence>
<dbReference type="Pfam" id="PF07298">
    <property type="entry name" value="NnrU"/>
    <property type="match status" value="1"/>
</dbReference>
<dbReference type="Proteomes" id="UP000193061">
    <property type="component" value="Unassembled WGS sequence"/>
</dbReference>